<dbReference type="Pfam" id="PF25807">
    <property type="entry name" value="Clarin-2"/>
    <property type="match status" value="1"/>
</dbReference>
<feature type="transmembrane region" description="Helical" evidence="6">
    <location>
        <begin position="128"/>
        <end position="149"/>
    </location>
</feature>
<dbReference type="Proteomes" id="UP000694850">
    <property type="component" value="Unplaced"/>
</dbReference>
<dbReference type="OrthoDB" id="9450082at2759"/>
<feature type="transmembrane region" description="Helical" evidence="6">
    <location>
        <begin position="92"/>
        <end position="116"/>
    </location>
</feature>
<evidence type="ECO:0000256" key="1">
    <source>
        <dbReference type="ARBA" id="ARBA00004141"/>
    </source>
</evidence>
<keyword evidence="4 6" id="KW-1133">Transmembrane helix</keyword>
<evidence type="ECO:0000256" key="3">
    <source>
        <dbReference type="ARBA" id="ARBA00022692"/>
    </source>
</evidence>
<comment type="similarity">
    <text evidence="2">Belongs to the clarin family.</text>
</comment>
<sequence length="226" mass="24996">MPTRKKTLMFLSSFLTSFGSFVVTCSILGLPAWVRSEITISDNISNGSVIISYGLFRGTSNQDLNDGLAELPKDFEVLGTLSNSSQKTLHSVVILFVVLSLLTSLLSSGFTLYNSISNPYQTFLGPTGVYTWNGLGASCVLLAMILFVANTQSNHISEKLLQVLYPVATDKGATHSYGTAFWLMLLVILLNVVTVVITIFYQKARYRKKQEQRKPMEYAPRDGILF</sequence>
<evidence type="ECO:0000256" key="5">
    <source>
        <dbReference type="ARBA" id="ARBA00023136"/>
    </source>
</evidence>
<dbReference type="RefSeq" id="XP_007934991.1">
    <property type="nucleotide sequence ID" value="XM_007936800.1"/>
</dbReference>
<proteinExistence type="inferred from homology"/>
<evidence type="ECO:0000256" key="6">
    <source>
        <dbReference type="SAM" id="Phobius"/>
    </source>
</evidence>
<name>A0A8B6ZLT6_ORYAF</name>
<dbReference type="Gene3D" id="1.20.140.150">
    <property type="match status" value="1"/>
</dbReference>
<keyword evidence="7" id="KW-1185">Reference proteome</keyword>
<dbReference type="PANTHER" id="PTHR31548">
    <property type="entry name" value="CLARIN"/>
    <property type="match status" value="1"/>
</dbReference>
<dbReference type="InterPro" id="IPR026748">
    <property type="entry name" value="Clarin"/>
</dbReference>
<evidence type="ECO:0000313" key="7">
    <source>
        <dbReference type="Proteomes" id="UP000694850"/>
    </source>
</evidence>
<dbReference type="GO" id="GO:0016020">
    <property type="term" value="C:membrane"/>
    <property type="evidence" value="ECO:0007669"/>
    <property type="project" value="UniProtKB-SubCell"/>
</dbReference>
<evidence type="ECO:0000256" key="4">
    <source>
        <dbReference type="ARBA" id="ARBA00022989"/>
    </source>
</evidence>
<dbReference type="GO" id="GO:0007605">
    <property type="term" value="P:sensory perception of sound"/>
    <property type="evidence" value="ECO:0007669"/>
    <property type="project" value="UniProtKB-ARBA"/>
</dbReference>
<accession>A0A8B6ZLT6</accession>
<evidence type="ECO:0000313" key="8">
    <source>
        <dbReference type="RefSeq" id="XP_007934991.1"/>
    </source>
</evidence>
<keyword evidence="3 6" id="KW-0812">Transmembrane</keyword>
<gene>
    <name evidence="8" type="primary">CLRN3</name>
</gene>
<comment type="subcellular location">
    <subcellularLocation>
        <location evidence="1">Membrane</location>
        <topology evidence="1">Multi-pass membrane protein</topology>
    </subcellularLocation>
</comment>
<dbReference type="AlphaFoldDB" id="A0A8B6ZLT6"/>
<organism evidence="7 8">
    <name type="scientific">Orycteropus afer afer</name>
    <dbReference type="NCBI Taxonomy" id="1230840"/>
    <lineage>
        <taxon>Eukaryota</taxon>
        <taxon>Metazoa</taxon>
        <taxon>Chordata</taxon>
        <taxon>Craniata</taxon>
        <taxon>Vertebrata</taxon>
        <taxon>Euteleostomi</taxon>
        <taxon>Mammalia</taxon>
        <taxon>Eutheria</taxon>
        <taxon>Afrotheria</taxon>
        <taxon>Tubulidentata</taxon>
        <taxon>Orycteropodidae</taxon>
        <taxon>Orycteropus</taxon>
    </lineage>
</organism>
<dbReference type="GeneID" id="103193557"/>
<feature type="transmembrane region" description="Helical" evidence="6">
    <location>
        <begin position="180"/>
        <end position="201"/>
    </location>
</feature>
<keyword evidence="5 6" id="KW-0472">Membrane</keyword>
<evidence type="ECO:0000256" key="2">
    <source>
        <dbReference type="ARBA" id="ARBA00005787"/>
    </source>
</evidence>
<dbReference type="CTD" id="119467"/>
<dbReference type="PANTHER" id="PTHR31548:SF3">
    <property type="entry name" value="CLARIN-3"/>
    <property type="match status" value="1"/>
</dbReference>
<reference evidence="8" key="1">
    <citation type="submission" date="2025-08" db="UniProtKB">
        <authorList>
            <consortium name="RefSeq"/>
        </authorList>
    </citation>
    <scope>IDENTIFICATION</scope>
</reference>
<protein>
    <submittedName>
        <fullName evidence="8">Clarin-3</fullName>
    </submittedName>
</protein>